<reference evidence="1 2" key="1">
    <citation type="submission" date="2019-05" db="EMBL/GenBank/DDBJ databases">
        <title>Emergence of the Ug99 lineage of the wheat stem rust pathogen through somatic hybridization.</title>
        <authorList>
            <person name="Li F."/>
            <person name="Upadhyaya N.M."/>
            <person name="Sperschneider J."/>
            <person name="Matny O."/>
            <person name="Nguyen-Phuc H."/>
            <person name="Mago R."/>
            <person name="Raley C."/>
            <person name="Miller M.E."/>
            <person name="Silverstein K.A.T."/>
            <person name="Henningsen E."/>
            <person name="Hirsch C.D."/>
            <person name="Visser B."/>
            <person name="Pretorius Z.A."/>
            <person name="Steffenson B.J."/>
            <person name="Schwessinger B."/>
            <person name="Dodds P.N."/>
            <person name="Figueroa M."/>
        </authorList>
    </citation>
    <scope>NUCLEOTIDE SEQUENCE [LARGE SCALE GENOMIC DNA]</scope>
    <source>
        <strain evidence="1 2">Ug99</strain>
    </source>
</reference>
<organism evidence="1 2">
    <name type="scientific">Puccinia graminis f. sp. tritici</name>
    <dbReference type="NCBI Taxonomy" id="56615"/>
    <lineage>
        <taxon>Eukaryota</taxon>
        <taxon>Fungi</taxon>
        <taxon>Dikarya</taxon>
        <taxon>Basidiomycota</taxon>
        <taxon>Pucciniomycotina</taxon>
        <taxon>Pucciniomycetes</taxon>
        <taxon>Pucciniales</taxon>
        <taxon>Pucciniaceae</taxon>
        <taxon>Puccinia</taxon>
    </lineage>
</organism>
<protein>
    <submittedName>
        <fullName evidence="1">Uncharacterized protein</fullName>
    </submittedName>
</protein>
<comment type="caution">
    <text evidence="1">The sequence shown here is derived from an EMBL/GenBank/DDBJ whole genome shotgun (WGS) entry which is preliminary data.</text>
</comment>
<gene>
    <name evidence="1" type="ORF">PGTUg99_003039</name>
</gene>
<name>A0A5B0SCW8_PUCGR</name>
<evidence type="ECO:0000313" key="1">
    <source>
        <dbReference type="EMBL" id="KAA1135682.1"/>
    </source>
</evidence>
<dbReference type="Proteomes" id="UP000325313">
    <property type="component" value="Unassembled WGS sequence"/>
</dbReference>
<dbReference type="AlphaFoldDB" id="A0A5B0SCW8"/>
<dbReference type="EMBL" id="VDEP01000037">
    <property type="protein sequence ID" value="KAA1135682.1"/>
    <property type="molecule type" value="Genomic_DNA"/>
</dbReference>
<sequence>MVSYRNGIGSGSGSHCNPDPAPKCCGLYALHLGIIQTVSNPIPGLVFIGDQIKNGPNTRYWYQIAPPDPSFPIHWDWIGWSNPIPIPGIGSIFDPIPNKYQSGDWICYILVSTSSSDSSSKNSDASSTYPPILAYISLNHQGVQKLLLDDNTPPTAVCIYTEEDVMRIFEGIAPDYVDMCSEFPPSSLAESERRVMFFENMQWFFRNKRSTYLSTREF</sequence>
<evidence type="ECO:0000313" key="2">
    <source>
        <dbReference type="Proteomes" id="UP000325313"/>
    </source>
</evidence>
<accession>A0A5B0SCW8</accession>
<proteinExistence type="predicted"/>